<dbReference type="AlphaFoldDB" id="A0A419DBX8"/>
<feature type="transmembrane region" description="Helical" evidence="1">
    <location>
        <begin position="315"/>
        <end position="333"/>
    </location>
</feature>
<gene>
    <name evidence="2" type="ORF">C4544_05035</name>
</gene>
<comment type="caution">
    <text evidence="2">The sequence shown here is derived from an EMBL/GenBank/DDBJ whole genome shotgun (WGS) entry which is preliminary data.</text>
</comment>
<keyword evidence="1" id="KW-1133">Transmembrane helix</keyword>
<feature type="transmembrane region" description="Helical" evidence="1">
    <location>
        <begin position="186"/>
        <end position="207"/>
    </location>
</feature>
<feature type="transmembrane region" description="Helical" evidence="1">
    <location>
        <begin position="392"/>
        <end position="418"/>
    </location>
</feature>
<feature type="transmembrane region" description="Helical" evidence="1">
    <location>
        <begin position="219"/>
        <end position="239"/>
    </location>
</feature>
<dbReference type="Gene3D" id="2.60.120.260">
    <property type="entry name" value="Galactose-binding domain-like"/>
    <property type="match status" value="1"/>
</dbReference>
<name>A0A419DBX8_9BACT</name>
<protein>
    <submittedName>
        <fullName evidence="2">Uncharacterized protein</fullName>
    </submittedName>
</protein>
<keyword evidence="1" id="KW-0472">Membrane</keyword>
<evidence type="ECO:0000313" key="3">
    <source>
        <dbReference type="Proteomes" id="UP000285655"/>
    </source>
</evidence>
<feature type="transmembrane region" description="Helical" evidence="1">
    <location>
        <begin position="146"/>
        <end position="166"/>
    </location>
</feature>
<feature type="transmembrane region" description="Helical" evidence="1">
    <location>
        <begin position="121"/>
        <end position="139"/>
    </location>
</feature>
<dbReference type="EMBL" id="QZJW01000044">
    <property type="protein sequence ID" value="RJO60540.1"/>
    <property type="molecule type" value="Genomic_DNA"/>
</dbReference>
<proteinExistence type="predicted"/>
<accession>A0A419DBX8</accession>
<dbReference type="Proteomes" id="UP000285655">
    <property type="component" value="Unassembled WGS sequence"/>
</dbReference>
<reference evidence="2 3" key="1">
    <citation type="journal article" date="2017" name="ISME J.">
        <title>Energy and carbon metabolisms in a deep terrestrial subsurface fluid microbial community.</title>
        <authorList>
            <person name="Momper L."/>
            <person name="Jungbluth S.P."/>
            <person name="Lee M.D."/>
            <person name="Amend J.P."/>
        </authorList>
    </citation>
    <scope>NUCLEOTIDE SEQUENCE [LARGE SCALE GENOMIC DNA]</scope>
    <source>
        <strain evidence="2">SURF_29</strain>
    </source>
</reference>
<keyword evidence="1" id="KW-0812">Transmembrane</keyword>
<feature type="transmembrane region" description="Helical" evidence="1">
    <location>
        <begin position="97"/>
        <end position="115"/>
    </location>
</feature>
<feature type="transmembrane region" description="Helical" evidence="1">
    <location>
        <begin position="285"/>
        <end position="303"/>
    </location>
</feature>
<feature type="transmembrane region" description="Helical" evidence="1">
    <location>
        <begin position="359"/>
        <end position="380"/>
    </location>
</feature>
<feature type="transmembrane region" description="Helical" evidence="1">
    <location>
        <begin position="74"/>
        <end position="92"/>
    </location>
</feature>
<sequence>MYKKIKRTIGFVKKNKYIFLLIVMAIATHLLWFDFTSLLFHGDWRKWPAENIQRFLSGGYGTYVDDIGFGSQNIQIYFNFVYLLWGIIGHYMVATRLTLFIPIAILSVLSPYLLVKELTKNEQISFVCALLFAFSTTLIGTQLNHLFISFVFVLSPLILLFFIRLIKNFSVKNVLLFSLVYSLGCFYEVRIMYIVSLVLLVYFLMFFKYRSFLKNIFKFGLLIFLILSLNSFWILPTVFSDKSAILNISSRGLFGNQFFDLFHSFANYDVYWTRGEYISFIKQPISILAWMVPVFVFSLIFVFRKISEKDDKKHIIFFSLLALLGIFLTKQSAEPFSGIYSFLYNHFPGFSLFREASKFFIIVLLGYLGLFAYALKYLVIQRRRVHSHYKTLILAFFSIIFLLNAIPLMTGKIGWVFVRKTEPNEYKVFNDFIKNQEGFFRTAWVPVDSQWAYYNWDKPKISLGSSLSSDYKSLYNKSIIQGKYAEFILDPFQKDYGKYLAAISSVKYFVVPLDEDKEQQKSLSYYGSSREEYVKKLEDIRFLREIKVEGLSDLKVYENPDYKPYIFALDKVYNISYLGDINKKSAFVRENMGRDLNYFLSSNSKSKDLSPLTAVMDLFEDPRSIQIDGNKSTIEKTFDTERKSLTFYNPAQKQRALYYKSQGTELEIYAKNIGNLKLNGELLDSDDQKEVLAAVSVSDDFKYVLDANSRLHPLDANQSERFIGIFSSNDEIRILKVGYSNTISNYSFEDGLWQEKVQDCQRYDNNPEIDMKLSEEEKSDGKHSLQLEATRHTACTSKDVPVQGGSDYLLSFDYQSPNGKEASYYISFDD</sequence>
<feature type="transmembrane region" description="Helical" evidence="1">
    <location>
        <begin position="20"/>
        <end position="40"/>
    </location>
</feature>
<organism evidence="2 3">
    <name type="scientific">candidate division WS5 bacterium</name>
    <dbReference type="NCBI Taxonomy" id="2093353"/>
    <lineage>
        <taxon>Bacteria</taxon>
        <taxon>candidate division WS5</taxon>
    </lineage>
</organism>
<feature type="non-terminal residue" evidence="2">
    <location>
        <position position="830"/>
    </location>
</feature>
<evidence type="ECO:0000256" key="1">
    <source>
        <dbReference type="SAM" id="Phobius"/>
    </source>
</evidence>
<evidence type="ECO:0000313" key="2">
    <source>
        <dbReference type="EMBL" id="RJO60540.1"/>
    </source>
</evidence>